<comment type="caution">
    <text evidence="1">The sequence shown here is derived from an EMBL/GenBank/DDBJ whole genome shotgun (WGS) entry which is preliminary data.</text>
</comment>
<keyword evidence="1" id="KW-0347">Helicase</keyword>
<evidence type="ECO:0000313" key="2">
    <source>
        <dbReference type="Proteomes" id="UP000033930"/>
    </source>
</evidence>
<dbReference type="PATRIC" id="fig|1618983.3.peg.731"/>
<evidence type="ECO:0000313" key="1">
    <source>
        <dbReference type="EMBL" id="KKR98397.1"/>
    </source>
</evidence>
<keyword evidence="1" id="KW-0378">Hydrolase</keyword>
<dbReference type="AlphaFoldDB" id="A0A0G0YDK5"/>
<dbReference type="GO" id="GO:0004386">
    <property type="term" value="F:helicase activity"/>
    <property type="evidence" value="ECO:0007669"/>
    <property type="project" value="UniProtKB-KW"/>
</dbReference>
<dbReference type="PANTHER" id="PTHR40084:SF1">
    <property type="entry name" value="PHOSPHOTRANSFERASE"/>
    <property type="match status" value="1"/>
</dbReference>
<dbReference type="EMBL" id="LCAW01000018">
    <property type="protein sequence ID" value="KKR98397.1"/>
    <property type="molecule type" value="Genomic_DNA"/>
</dbReference>
<proteinExistence type="predicted"/>
<dbReference type="Gene3D" id="3.20.20.140">
    <property type="entry name" value="Metal-dependent hydrolases"/>
    <property type="match status" value="1"/>
</dbReference>
<keyword evidence="1" id="KW-0067">ATP-binding</keyword>
<dbReference type="PANTHER" id="PTHR40084">
    <property type="entry name" value="PHOSPHOHYDROLASE, PHP FAMILY"/>
    <property type="match status" value="1"/>
</dbReference>
<dbReference type="CDD" id="cd19067">
    <property type="entry name" value="PfuEndoQ-like"/>
    <property type="match status" value="1"/>
</dbReference>
<accession>A0A0G0YDK5</accession>
<name>A0A0G0YDK5_9BACT</name>
<protein>
    <submittedName>
        <fullName evidence="1">UvrD/REP helicase</fullName>
    </submittedName>
</protein>
<organism evidence="1 2">
    <name type="scientific">Candidatus Uhrbacteria bacterium GW2011_GWC1_41_20</name>
    <dbReference type="NCBI Taxonomy" id="1618983"/>
    <lineage>
        <taxon>Bacteria</taxon>
        <taxon>Candidatus Uhriibacteriota</taxon>
    </lineage>
</organism>
<gene>
    <name evidence="1" type="ORF">UU50_C0018G0002</name>
</gene>
<sequence>MRIITDWHLHSRFSRACSKELTLENNALWCAKKGVNILGTADFTHPKWFAEIKDQLVEDLPGLYRMKNPPISPLRKGGSEMGGPLGRGRGAVKDVRLMMTTEVAQIYRKDDKCRRIHNIIFAPSIEAVEKINKWLSDKGFNLKSDGRPILGIDSEELYKNLKEIDDRIIIVPAHAWTPWFSVFGSKSGFDTLEQCFGEMSKYIYAIETGLSSDPLMNRSLSVLDDIMLISNSDAHSPRNFGREANVFELEEKDLSYDTFIDILKNKDIDRFKYTIEFYPEEGKYHADGCANCGFWCLPEQTKKLGGRCKICKKPMTIGVLARVSELADRQIKTMPKNQVPFKSIVPLQEIIAESFGVKSTSSKKVQAMYESMIAELGSEFDILLDVSIDTIKDTSDEVIAEGINRMRTGNIHIRPGYDGIFGEVKIFTDKAPSPKAKQDKLI</sequence>
<keyword evidence="1" id="KW-0547">Nucleotide-binding</keyword>
<dbReference type="InterPro" id="IPR016195">
    <property type="entry name" value="Pol/histidinol_Pase-like"/>
</dbReference>
<reference evidence="1 2" key="1">
    <citation type="journal article" date="2015" name="Nature">
        <title>rRNA introns, odd ribosomes, and small enigmatic genomes across a large radiation of phyla.</title>
        <authorList>
            <person name="Brown C.T."/>
            <person name="Hug L.A."/>
            <person name="Thomas B.C."/>
            <person name="Sharon I."/>
            <person name="Castelle C.J."/>
            <person name="Singh A."/>
            <person name="Wilkins M.J."/>
            <person name="Williams K.H."/>
            <person name="Banfield J.F."/>
        </authorList>
    </citation>
    <scope>NUCLEOTIDE SEQUENCE [LARGE SCALE GENOMIC DNA]</scope>
</reference>
<dbReference type="SUPFAM" id="SSF89550">
    <property type="entry name" value="PHP domain-like"/>
    <property type="match status" value="1"/>
</dbReference>
<dbReference type="Proteomes" id="UP000033930">
    <property type="component" value="Unassembled WGS sequence"/>
</dbReference>